<reference evidence="3 4" key="1">
    <citation type="journal article" date="2014" name="Genome Announc.">
        <title>Draft genome sequences of the altered schaedler flora, a defined bacterial community from gnotobiotic mice.</title>
        <authorList>
            <person name="Wannemuehler M.J."/>
            <person name="Overstreet A.M."/>
            <person name="Ward D.V."/>
            <person name="Phillips G.J."/>
        </authorList>
    </citation>
    <scope>NUCLEOTIDE SEQUENCE [LARGE SCALE GENOMIC DNA]</scope>
    <source>
        <strain evidence="3 4">ASF492</strain>
    </source>
</reference>
<dbReference type="OrthoDB" id="9786585at2"/>
<dbReference type="PANTHER" id="PTHR21621:SF0">
    <property type="entry name" value="BETA-CITRYLGLUTAMATE SYNTHASE B-RELATED"/>
    <property type="match status" value="1"/>
</dbReference>
<comment type="caution">
    <text evidence="3">The sequence shown here is derived from an EMBL/GenBank/DDBJ whole genome shotgun (WGS) entry which is preliminary data.</text>
</comment>
<protein>
    <recommendedName>
        <fullName evidence="2">ATP-grasp domain-containing protein</fullName>
    </recommendedName>
</protein>
<dbReference type="AlphaFoldDB" id="N2ABN9"/>
<keyword evidence="1" id="KW-0067">ATP-binding</keyword>
<dbReference type="HOGENOM" id="CLU_054353_0_2_9"/>
<dbReference type="InterPro" id="IPR011761">
    <property type="entry name" value="ATP-grasp"/>
</dbReference>
<organism evidence="3 4">
    <name type="scientific">Eubacterium plexicaudatum ASF492</name>
    <dbReference type="NCBI Taxonomy" id="1235802"/>
    <lineage>
        <taxon>Bacteria</taxon>
        <taxon>Bacillati</taxon>
        <taxon>Bacillota</taxon>
        <taxon>Clostridia</taxon>
        <taxon>Eubacteriales</taxon>
        <taxon>Eubacteriaceae</taxon>
        <taxon>Eubacterium</taxon>
    </lineage>
</organism>
<dbReference type="InterPro" id="IPR013651">
    <property type="entry name" value="ATP-grasp_RimK-type"/>
</dbReference>
<dbReference type="GO" id="GO:0005524">
    <property type="term" value="F:ATP binding"/>
    <property type="evidence" value="ECO:0007669"/>
    <property type="project" value="UniProtKB-UniRule"/>
</dbReference>
<proteinExistence type="predicted"/>
<dbReference type="PROSITE" id="PS50975">
    <property type="entry name" value="ATP_GRASP"/>
    <property type="match status" value="1"/>
</dbReference>
<dbReference type="PANTHER" id="PTHR21621">
    <property type="entry name" value="RIBOSOMAL PROTEIN S6 MODIFICATION PROTEIN"/>
    <property type="match status" value="1"/>
</dbReference>
<name>N2ABN9_9FIRM</name>
<dbReference type="Gene3D" id="3.40.50.20">
    <property type="match status" value="1"/>
</dbReference>
<dbReference type="Gene3D" id="3.30.470.20">
    <property type="entry name" value="ATP-grasp fold, B domain"/>
    <property type="match status" value="1"/>
</dbReference>
<dbReference type="GO" id="GO:0046872">
    <property type="term" value="F:metal ion binding"/>
    <property type="evidence" value="ECO:0007669"/>
    <property type="project" value="InterPro"/>
</dbReference>
<dbReference type="Pfam" id="PF08443">
    <property type="entry name" value="RimK"/>
    <property type="match status" value="1"/>
</dbReference>
<dbReference type="PATRIC" id="fig|1235802.3.peg.3864"/>
<dbReference type="GO" id="GO:0009432">
    <property type="term" value="P:SOS response"/>
    <property type="evidence" value="ECO:0007669"/>
    <property type="project" value="TreeGrafter"/>
</dbReference>
<keyword evidence="1" id="KW-0547">Nucleotide-binding</keyword>
<dbReference type="GO" id="GO:0018169">
    <property type="term" value="F:ribosomal S6-glutamic acid ligase activity"/>
    <property type="evidence" value="ECO:0007669"/>
    <property type="project" value="TreeGrafter"/>
</dbReference>
<dbReference type="eggNOG" id="COG0189">
    <property type="taxonomic scope" value="Bacteria"/>
</dbReference>
<feature type="domain" description="ATP-grasp" evidence="2">
    <location>
        <begin position="97"/>
        <end position="284"/>
    </location>
</feature>
<dbReference type="Proteomes" id="UP000012589">
    <property type="component" value="Unassembled WGS sequence"/>
</dbReference>
<sequence>MKEKKAAAFPQGRILYTEGDSSLNPHYIELYRNACKKYGLRLQFGTYDPNLPATEGLSACRMEDGSQECVPQFVINRTRNERLAECLEQAGICVFNSSFVTKIGNDKAEAYRYMQQRNIPIMPTVYGTRQPPQWYPAVVKSCDGHGGTEVYFVQNKEEWQRWKEQSRQETKRYVIQKAASDFGMDVRVYVVGNKIKAAVLRRSRTDFRSNYCLGGHVRMYRLSAVERELAERVIDGLSIGMAGIDFIFHQGQMVFNELEDVAGARGLYTLTDYDIVDDYVKYITEQMTDIMKKS</sequence>
<dbReference type="GO" id="GO:0005737">
    <property type="term" value="C:cytoplasm"/>
    <property type="evidence" value="ECO:0007669"/>
    <property type="project" value="TreeGrafter"/>
</dbReference>
<evidence type="ECO:0000313" key="3">
    <source>
        <dbReference type="EMBL" id="EMZ23485.1"/>
    </source>
</evidence>
<evidence type="ECO:0000313" key="4">
    <source>
        <dbReference type="Proteomes" id="UP000012589"/>
    </source>
</evidence>
<keyword evidence="4" id="KW-1185">Reference proteome</keyword>
<gene>
    <name evidence="3" type="ORF">C823_03658</name>
</gene>
<evidence type="ECO:0000259" key="2">
    <source>
        <dbReference type="PROSITE" id="PS50975"/>
    </source>
</evidence>
<dbReference type="STRING" id="1235802.C823_03658"/>
<accession>N2ABN9</accession>
<evidence type="ECO:0000256" key="1">
    <source>
        <dbReference type="PROSITE-ProRule" id="PRU00409"/>
    </source>
</evidence>
<dbReference type="EMBL" id="AQFT01000107">
    <property type="protein sequence ID" value="EMZ23485.1"/>
    <property type="molecule type" value="Genomic_DNA"/>
</dbReference>
<dbReference type="SUPFAM" id="SSF56059">
    <property type="entry name" value="Glutathione synthetase ATP-binding domain-like"/>
    <property type="match status" value="1"/>
</dbReference>